<evidence type="ECO:0000313" key="9">
    <source>
        <dbReference type="Proteomes" id="UP000077961"/>
    </source>
</evidence>
<evidence type="ECO:0000256" key="1">
    <source>
        <dbReference type="ARBA" id="ARBA00022617"/>
    </source>
</evidence>
<feature type="signal peptide" evidence="5">
    <location>
        <begin position="1"/>
        <end position="40"/>
    </location>
</feature>
<dbReference type="AlphaFoldDB" id="A0A1A9N0H7"/>
<gene>
    <name evidence="8" type="ORF">A6V36_28565</name>
    <name evidence="7" type="ORF">A6V37_08710</name>
</gene>
<dbReference type="SUPFAM" id="SSF46626">
    <property type="entry name" value="Cytochrome c"/>
    <property type="match status" value="1"/>
</dbReference>
<proteinExistence type="predicted"/>
<evidence type="ECO:0000256" key="2">
    <source>
        <dbReference type="ARBA" id="ARBA00022723"/>
    </source>
</evidence>
<dbReference type="InterPro" id="IPR028082">
    <property type="entry name" value="Peripla_BP_I"/>
</dbReference>
<dbReference type="GO" id="GO:0009055">
    <property type="term" value="F:electron transfer activity"/>
    <property type="evidence" value="ECO:0007669"/>
    <property type="project" value="InterPro"/>
</dbReference>
<evidence type="ECO:0000259" key="6">
    <source>
        <dbReference type="PROSITE" id="PS51007"/>
    </source>
</evidence>
<reference evidence="9 10" key="1">
    <citation type="submission" date="2016-04" db="EMBL/GenBank/DDBJ databases">
        <title>Reclassification of Paraburkholderia panaciterrae (Farh et al. 2015) Dobritsa &amp; Samadpour 2016 as a later homotypic synonym of Paraburkholderia ginsengiterrae (Farh et al. 2015) Dobritsa &amp; Samadpour 2016.</title>
        <authorList>
            <person name="Dobritsa A.P."/>
            <person name="Kutumbaka K."/>
            <person name="Samadpour M."/>
        </authorList>
    </citation>
    <scope>NUCLEOTIDE SEQUENCE [LARGE SCALE GENOMIC DNA]</scope>
    <source>
        <strain evidence="7 10">DCY85</strain>
        <strain evidence="8 9">DCY85-1</strain>
    </source>
</reference>
<dbReference type="Proteomes" id="UP000077961">
    <property type="component" value="Unassembled WGS sequence"/>
</dbReference>
<dbReference type="STRING" id="1462993.A6V36_28565"/>
<evidence type="ECO:0000256" key="5">
    <source>
        <dbReference type="SAM" id="SignalP"/>
    </source>
</evidence>
<dbReference type="InterPro" id="IPR009056">
    <property type="entry name" value="Cyt_c-like_dom"/>
</dbReference>
<feature type="domain" description="Cytochrome c" evidence="6">
    <location>
        <begin position="51"/>
        <end position="185"/>
    </location>
</feature>
<accession>A0A1A9N0H7</accession>
<evidence type="ECO:0000313" key="8">
    <source>
        <dbReference type="EMBL" id="OAJ59012.1"/>
    </source>
</evidence>
<dbReference type="GO" id="GO:0046872">
    <property type="term" value="F:metal ion binding"/>
    <property type="evidence" value="ECO:0007669"/>
    <property type="project" value="UniProtKB-KW"/>
</dbReference>
<protein>
    <submittedName>
        <fullName evidence="7">Cytochrome C</fullName>
    </submittedName>
</protein>
<dbReference type="GO" id="GO:0020037">
    <property type="term" value="F:heme binding"/>
    <property type="evidence" value="ECO:0007669"/>
    <property type="project" value="InterPro"/>
</dbReference>
<dbReference type="OrthoDB" id="5558268at2"/>
<evidence type="ECO:0000313" key="7">
    <source>
        <dbReference type="EMBL" id="OAJ53460.1"/>
    </source>
</evidence>
<dbReference type="EMBL" id="LXJZ01000161">
    <property type="protein sequence ID" value="OAJ59012.1"/>
    <property type="molecule type" value="Genomic_DNA"/>
</dbReference>
<keyword evidence="9" id="KW-1185">Reference proteome</keyword>
<comment type="caution">
    <text evidence="7">The sequence shown here is derived from an EMBL/GenBank/DDBJ whole genome shotgun (WGS) entry which is preliminary data.</text>
</comment>
<feature type="chain" id="PRO_5008393378" evidence="5">
    <location>
        <begin position="41"/>
        <end position="567"/>
    </location>
</feature>
<evidence type="ECO:0000256" key="4">
    <source>
        <dbReference type="PROSITE-ProRule" id="PRU00433"/>
    </source>
</evidence>
<sequence length="567" mass="61962">MSHARGNRGAIARARSFAALAVIQWALLAASITPSGKANAAPPAQPTPPVATVSTGEAIFQKGVLGSGEPIEAMHDGGVNLRGAAAACMNCHRRSGLGSREGNNNIPPITDRYLVHPRADSPDDLDIPYVPGMRTDREPYTDATIARAVREGLDSEGKPLSSLMPQYALNDSDMGALIGYLKRLDRHAPTGVTDTVLHFATIVTPDADPVKRQGMLDVLKQYFADKNIFPLGATPPLRSSRKMMFMVNRRWELHVWQLSGPPSTWHEQLKRYLAEQPVFAVLSGLGGKNWAPVHDFCEQEAVPCLFPNVEVPVETDQDFYSVYYSKGVLLEADLLARRISDEAASKTSTAKTKVWQVYRTGDNGERGAEALAAALKGRGVAVSNRALAPGENVAGALHGISHSDVLVLWLRPPDIAALGHVPPPSNAVFMSGLLGGLDSTPLPENWRAVTRLAYPFDLPDGRRVRVDYAFGWFSIRKIPMVAPQVQADTYLACGLLAETLSHMVDAFERDYLIERIQDMLERRILTGYYPRLTLAPGQRFASKGGYIVRFAEPDRVRLVADGDWMVP</sequence>
<keyword evidence="5" id="KW-0732">Signal</keyword>
<dbReference type="RefSeq" id="WP_064267903.1">
    <property type="nucleotide sequence ID" value="NZ_LXJZ01000161.1"/>
</dbReference>
<dbReference type="Proteomes" id="UP000078116">
    <property type="component" value="Unassembled WGS sequence"/>
</dbReference>
<evidence type="ECO:0000313" key="10">
    <source>
        <dbReference type="Proteomes" id="UP000078116"/>
    </source>
</evidence>
<dbReference type="Gene3D" id="1.10.760.10">
    <property type="entry name" value="Cytochrome c-like domain"/>
    <property type="match status" value="1"/>
</dbReference>
<dbReference type="SUPFAM" id="SSF53822">
    <property type="entry name" value="Periplasmic binding protein-like I"/>
    <property type="match status" value="1"/>
</dbReference>
<keyword evidence="1 4" id="KW-0349">Heme</keyword>
<evidence type="ECO:0000256" key="3">
    <source>
        <dbReference type="ARBA" id="ARBA00023004"/>
    </source>
</evidence>
<organism evidence="7 10">
    <name type="scientific">Paraburkholderia ginsengiterrae</name>
    <dbReference type="NCBI Taxonomy" id="1462993"/>
    <lineage>
        <taxon>Bacteria</taxon>
        <taxon>Pseudomonadati</taxon>
        <taxon>Pseudomonadota</taxon>
        <taxon>Betaproteobacteria</taxon>
        <taxon>Burkholderiales</taxon>
        <taxon>Burkholderiaceae</taxon>
        <taxon>Paraburkholderia</taxon>
    </lineage>
</organism>
<keyword evidence="3 4" id="KW-0408">Iron</keyword>
<keyword evidence="2 4" id="KW-0479">Metal-binding</keyword>
<dbReference type="PROSITE" id="PS51007">
    <property type="entry name" value="CYTC"/>
    <property type="match status" value="1"/>
</dbReference>
<name>A0A1A9N0H7_9BURK</name>
<dbReference type="EMBL" id="LXKA01000360">
    <property type="protein sequence ID" value="OAJ53460.1"/>
    <property type="molecule type" value="Genomic_DNA"/>
</dbReference>
<dbReference type="InterPro" id="IPR036909">
    <property type="entry name" value="Cyt_c-like_dom_sf"/>
</dbReference>